<dbReference type="CDD" id="cd12148">
    <property type="entry name" value="fungal_TF_MHR"/>
    <property type="match status" value="1"/>
</dbReference>
<evidence type="ECO:0000256" key="5">
    <source>
        <dbReference type="ARBA" id="ARBA00023125"/>
    </source>
</evidence>
<keyword evidence="7" id="KW-0539">Nucleus</keyword>
<keyword evidence="4" id="KW-0805">Transcription regulation</keyword>
<proteinExistence type="predicted"/>
<evidence type="ECO:0000256" key="7">
    <source>
        <dbReference type="ARBA" id="ARBA00023242"/>
    </source>
</evidence>
<comment type="subcellular location">
    <subcellularLocation>
        <location evidence="1">Nucleus</location>
    </subcellularLocation>
</comment>
<organism evidence="9 10">
    <name type="scientific">Aspergillus keveii</name>
    <dbReference type="NCBI Taxonomy" id="714993"/>
    <lineage>
        <taxon>Eukaryota</taxon>
        <taxon>Fungi</taxon>
        <taxon>Dikarya</taxon>
        <taxon>Ascomycota</taxon>
        <taxon>Pezizomycotina</taxon>
        <taxon>Eurotiomycetes</taxon>
        <taxon>Eurotiomycetidae</taxon>
        <taxon>Eurotiales</taxon>
        <taxon>Aspergillaceae</taxon>
        <taxon>Aspergillus</taxon>
        <taxon>Aspergillus subgen. Nidulantes</taxon>
    </lineage>
</organism>
<keyword evidence="6" id="KW-0804">Transcription</keyword>
<evidence type="ECO:0000256" key="4">
    <source>
        <dbReference type="ARBA" id="ARBA00023015"/>
    </source>
</evidence>
<protein>
    <recommendedName>
        <fullName evidence="8">Xylanolytic transcriptional activator regulatory domain-containing protein</fullName>
    </recommendedName>
</protein>
<comment type="caution">
    <text evidence="9">The sequence shown here is derived from an EMBL/GenBank/DDBJ whole genome shotgun (WGS) entry which is preliminary data.</text>
</comment>
<dbReference type="Pfam" id="PF04082">
    <property type="entry name" value="Fungal_trans"/>
    <property type="match status" value="1"/>
</dbReference>
<gene>
    <name evidence="9" type="ORF">BJX66DRAFT_352775</name>
</gene>
<evidence type="ECO:0000256" key="1">
    <source>
        <dbReference type="ARBA" id="ARBA00004123"/>
    </source>
</evidence>
<dbReference type="EMBL" id="JBFTWV010000008">
    <property type="protein sequence ID" value="KAL2799438.1"/>
    <property type="molecule type" value="Genomic_DNA"/>
</dbReference>
<keyword evidence="2" id="KW-0479">Metal-binding</keyword>
<keyword evidence="5" id="KW-0238">DNA-binding</keyword>
<keyword evidence="10" id="KW-1185">Reference proteome</keyword>
<dbReference type="InterPro" id="IPR007219">
    <property type="entry name" value="XnlR_reg_dom"/>
</dbReference>
<accession>A0ABR4GK86</accession>
<dbReference type="InterPro" id="IPR052202">
    <property type="entry name" value="Yeast_MetPath_Reg"/>
</dbReference>
<dbReference type="PANTHER" id="PTHR47782:SF1">
    <property type="entry name" value="PYRIMIDINE PATHWAY REGULATORY PROTEIN 1"/>
    <property type="match status" value="1"/>
</dbReference>
<sequence length="538" mass="60276">MPIGSSPAIGNVLGDTTPSFLGLIRESRMAGCVAVPTQIPSVHAMSDLNENHPRAIVNQQSSILSPTSVPSRVAEFLLFTYTTGIIAQCPIFSEDEAKNAFEAVLSVGFNSPDCDSRNVYIVSLIMAISLSTAARNKLTRAQSLATALFKNAMLHISTALLLLIHYTFLNPTVGNLWLLTGISSEACIEMGLHQELAASMDDLALDQRRRIFWCAWEMEVAVSAAFRRPIRTLNKYISASFPNRSQSPSPALHSIATFIWRFRQLEAELISILYSNDPLPPEVSPLEDWMASMENKVCDWAQEVQQSAAHSDCPSTKNQWCEMVLYADIAYHHCLVLLYGPSNRVKTPTRSNIKRAFQASVRVAVGYWEQANTEFGRIKYTFHTCYHTFSAAVVFLRVLRSCKSDITQLFTLAELEDCASCFVRILSSIGERWPAAARCLEEFNHLLSPIMKSYSDFFLFAQHDDLLQQNTEDIFQASNFFAEAFDVLYYENFIQFFNPPPGVVEGSLPTPPAVIPFDWDIEFEFGMNELPVDGLDFT</sequence>
<keyword evidence="3" id="KW-0862">Zinc</keyword>
<dbReference type="PANTHER" id="PTHR47782">
    <property type="entry name" value="ZN(II)2CYS6 TRANSCRIPTION FACTOR (EUROFUNG)-RELATED"/>
    <property type="match status" value="1"/>
</dbReference>
<evidence type="ECO:0000313" key="10">
    <source>
        <dbReference type="Proteomes" id="UP001610563"/>
    </source>
</evidence>
<reference evidence="9 10" key="1">
    <citation type="submission" date="2024-07" db="EMBL/GenBank/DDBJ databases">
        <title>Section-level genome sequencing and comparative genomics of Aspergillus sections Usti and Cavernicolus.</title>
        <authorList>
            <consortium name="Lawrence Berkeley National Laboratory"/>
            <person name="Nybo J.L."/>
            <person name="Vesth T.C."/>
            <person name="Theobald S."/>
            <person name="Frisvad J.C."/>
            <person name="Larsen T.O."/>
            <person name="Kjaerboelling I."/>
            <person name="Rothschild-Mancinelli K."/>
            <person name="Lyhne E.K."/>
            <person name="Kogle M.E."/>
            <person name="Barry K."/>
            <person name="Clum A."/>
            <person name="Na H."/>
            <person name="Ledsgaard L."/>
            <person name="Lin J."/>
            <person name="Lipzen A."/>
            <person name="Kuo A."/>
            <person name="Riley R."/>
            <person name="Mondo S."/>
            <person name="Labutti K."/>
            <person name="Haridas S."/>
            <person name="Pangalinan J."/>
            <person name="Salamov A.A."/>
            <person name="Simmons B.A."/>
            <person name="Magnuson J.K."/>
            <person name="Chen J."/>
            <person name="Drula E."/>
            <person name="Henrissat B."/>
            <person name="Wiebenga A."/>
            <person name="Lubbers R.J."/>
            <person name="Gomes A.C."/>
            <person name="Makela M.R."/>
            <person name="Stajich J."/>
            <person name="Grigoriev I.V."/>
            <person name="Mortensen U.H."/>
            <person name="De Vries R.P."/>
            <person name="Baker S.E."/>
            <person name="Andersen M.R."/>
        </authorList>
    </citation>
    <scope>NUCLEOTIDE SEQUENCE [LARGE SCALE GENOMIC DNA]</scope>
    <source>
        <strain evidence="9 10">CBS 209.92</strain>
    </source>
</reference>
<evidence type="ECO:0000313" key="9">
    <source>
        <dbReference type="EMBL" id="KAL2799438.1"/>
    </source>
</evidence>
<dbReference type="Proteomes" id="UP001610563">
    <property type="component" value="Unassembled WGS sequence"/>
</dbReference>
<evidence type="ECO:0000259" key="8">
    <source>
        <dbReference type="Pfam" id="PF04082"/>
    </source>
</evidence>
<feature type="domain" description="Xylanolytic transcriptional activator regulatory" evidence="8">
    <location>
        <begin position="140"/>
        <end position="246"/>
    </location>
</feature>
<evidence type="ECO:0000256" key="6">
    <source>
        <dbReference type="ARBA" id="ARBA00023163"/>
    </source>
</evidence>
<name>A0ABR4GK86_9EURO</name>
<evidence type="ECO:0000256" key="3">
    <source>
        <dbReference type="ARBA" id="ARBA00022833"/>
    </source>
</evidence>
<evidence type="ECO:0000256" key="2">
    <source>
        <dbReference type="ARBA" id="ARBA00022723"/>
    </source>
</evidence>